<organism evidence="3 4">
    <name type="scientific">Diaminobutyricimonas aerilata</name>
    <dbReference type="NCBI Taxonomy" id="1162967"/>
    <lineage>
        <taxon>Bacteria</taxon>
        <taxon>Bacillati</taxon>
        <taxon>Actinomycetota</taxon>
        <taxon>Actinomycetes</taxon>
        <taxon>Micrococcales</taxon>
        <taxon>Microbacteriaceae</taxon>
        <taxon>Diaminobutyricimonas</taxon>
    </lineage>
</organism>
<dbReference type="SUPFAM" id="SSF51445">
    <property type="entry name" value="(Trans)glycosidases"/>
    <property type="match status" value="1"/>
</dbReference>
<dbReference type="InterPro" id="IPR002252">
    <property type="entry name" value="Glyco_hydro_36"/>
</dbReference>
<dbReference type="PANTHER" id="PTHR43053">
    <property type="entry name" value="GLYCOSIDASE FAMILY 31"/>
    <property type="match status" value="1"/>
</dbReference>
<dbReference type="PRINTS" id="PR00743">
    <property type="entry name" value="GLHYDRLASE36"/>
</dbReference>
<accession>A0A2M9CNB3</accession>
<protein>
    <submittedName>
        <fullName evidence="3">Alpha-galactosidase</fullName>
    </submittedName>
</protein>
<proteinExistence type="predicted"/>
<dbReference type="Gene3D" id="3.20.20.70">
    <property type="entry name" value="Aldolase class I"/>
    <property type="match status" value="1"/>
</dbReference>
<keyword evidence="1" id="KW-0378">Hydrolase</keyword>
<keyword evidence="4" id="KW-1185">Reference proteome</keyword>
<keyword evidence="2" id="KW-0326">Glycosidase</keyword>
<dbReference type="GO" id="GO:0016052">
    <property type="term" value="P:carbohydrate catabolic process"/>
    <property type="evidence" value="ECO:0007669"/>
    <property type="project" value="InterPro"/>
</dbReference>
<dbReference type="InterPro" id="IPR038417">
    <property type="entry name" value="Alpga-gal_N_sf"/>
</dbReference>
<dbReference type="InterPro" id="IPR017853">
    <property type="entry name" value="GH"/>
</dbReference>
<name>A0A2M9CNB3_9MICO</name>
<dbReference type="PANTHER" id="PTHR43053:SF3">
    <property type="entry name" value="ALPHA-GALACTOSIDASE C-RELATED"/>
    <property type="match status" value="1"/>
</dbReference>
<comment type="caution">
    <text evidence="3">The sequence shown here is derived from an EMBL/GenBank/DDBJ whole genome shotgun (WGS) entry which is preliminary data.</text>
</comment>
<evidence type="ECO:0000256" key="2">
    <source>
        <dbReference type="ARBA" id="ARBA00023295"/>
    </source>
</evidence>
<dbReference type="InterPro" id="IPR050985">
    <property type="entry name" value="Alpha-glycosidase_related"/>
</dbReference>
<evidence type="ECO:0000313" key="4">
    <source>
        <dbReference type="Proteomes" id="UP000228758"/>
    </source>
</evidence>
<dbReference type="Pfam" id="PF02065">
    <property type="entry name" value="Melibiase"/>
    <property type="match status" value="1"/>
</dbReference>
<dbReference type="GO" id="GO:0004557">
    <property type="term" value="F:alpha-galactosidase activity"/>
    <property type="evidence" value="ECO:0007669"/>
    <property type="project" value="InterPro"/>
</dbReference>
<gene>
    <name evidence="3" type="ORF">CLV46_2973</name>
</gene>
<dbReference type="AlphaFoldDB" id="A0A2M9CNB3"/>
<dbReference type="CDD" id="cd14791">
    <property type="entry name" value="GH36"/>
    <property type="match status" value="1"/>
</dbReference>
<dbReference type="Gene3D" id="2.70.98.60">
    <property type="entry name" value="alpha-galactosidase from lactobacil brevis"/>
    <property type="match status" value="1"/>
</dbReference>
<reference evidence="3 4" key="1">
    <citation type="submission" date="2017-11" db="EMBL/GenBank/DDBJ databases">
        <title>Genomic Encyclopedia of Archaeal and Bacterial Type Strains, Phase II (KMG-II): From Individual Species to Whole Genera.</title>
        <authorList>
            <person name="Goeker M."/>
        </authorList>
    </citation>
    <scope>NUCLEOTIDE SEQUENCE [LARGE SCALE GENOMIC DNA]</scope>
    <source>
        <strain evidence="3 4">DSM 27393</strain>
    </source>
</reference>
<dbReference type="Proteomes" id="UP000228758">
    <property type="component" value="Unassembled WGS sequence"/>
</dbReference>
<dbReference type="OrthoDB" id="9758822at2"/>
<evidence type="ECO:0000313" key="3">
    <source>
        <dbReference type="EMBL" id="PJJ73386.1"/>
    </source>
</evidence>
<sequence length="715" mass="78097">MSVNAQDARELRWGGDRIALSFLVDPGAAVSLITVADAAGGAARLEPTDRRADPHRDQPLVEVSAHGHGRFPGGYRHVDTVIGRRLRYLDHHDREVDGGRELRIRQTDADTSLVATSVFRVAEGVPAVRAWTEIECDTPLVLDFVSSLATGAVYDATGRGIDGLDLLSAASDWVAESRWERRPLRRIGLARIDRELQHHPPRSRYVIGSRGAWSTGEALPTGVLLPTDGDRDALCSAWQVEHNGPWLYELGETRSGAYLLLAGPTDQEHQWSHRLLPGEPFVSVPVSLAVGRGGADGALAALTAQRRAIRRHRPVDDTLPVVFNDYMNTLMGDPTRDKLLPLIDAAAEAGADAFCIDAGWYAEGTWWDSVGAWEPAASRFPHGIREVIDRIREHGMVAGLWLEPEVVGVRSPLARSLPDSAFFSRDGVRVAEHGRHLLDLRDPAARAHVDAVVDRLVGEYGIAFIKLDHNTMPGPGSDAHGLSAGAGLLGHSRALLDWIDDVQARHPQLLIENCSSGAMRMDYAMLSRLHLQSTSDQQDPVMYAPIAAAAPASILPEQAGHWAYPNERMDDELFTLSLVNGMLGRMYLSGYLNRMAPARRALVAEAVAAHKALLPALTRSTALWPLGLPDWEAPWVALALGADDAVHLSVWRRPGAEPEVALPFPTLRGRGLAVEPYFPAQPNGWQWRWDPDAGVLTVHTTVEAPSARVLRLREA</sequence>
<evidence type="ECO:0000256" key="1">
    <source>
        <dbReference type="ARBA" id="ARBA00022801"/>
    </source>
</evidence>
<dbReference type="EMBL" id="PGFF01000001">
    <property type="protein sequence ID" value="PJJ73386.1"/>
    <property type="molecule type" value="Genomic_DNA"/>
</dbReference>
<dbReference type="InterPro" id="IPR013785">
    <property type="entry name" value="Aldolase_TIM"/>
</dbReference>